<dbReference type="CDD" id="cd03048">
    <property type="entry name" value="GST_N_Ure2p_like"/>
    <property type="match status" value="1"/>
</dbReference>
<sequence length="224" mass="25590">MADNSTLKPIKLYGHLGPNPVKVDMVLRELGLPFEVVDIEFTAVKDPSYTAINPNGRMPSIHDPNTGLTLWESGAILEYLVAKYDPEHKLSFPEGSDDFFLAKQWLHYQVSGQGPYYGQAVHFTRNHPEKVPSAVERYMKEINRVTAVIEGHLERQQKLYEGKTDGPWVVGNKMSYVDFAFVPWQTYATKFLEEHGFDENDYPLVKAWVDKLRARESVKIAMSL</sequence>
<feature type="domain" description="GST N-terminal" evidence="3">
    <location>
        <begin position="7"/>
        <end position="88"/>
    </location>
</feature>
<dbReference type="PROSITE" id="PS50405">
    <property type="entry name" value="GST_CTER"/>
    <property type="match status" value="1"/>
</dbReference>
<dbReference type="InterPro" id="IPR010987">
    <property type="entry name" value="Glutathione-S-Trfase_C-like"/>
</dbReference>
<dbReference type="InterPro" id="IPR040079">
    <property type="entry name" value="Glutathione_S-Trfase"/>
</dbReference>
<dbReference type="SFLD" id="SFLDS00019">
    <property type="entry name" value="Glutathione_Transferase_(cytos"/>
    <property type="match status" value="1"/>
</dbReference>
<name>A0AA39WH17_9PEZI</name>
<dbReference type="AlphaFoldDB" id="A0AA39WH17"/>
<dbReference type="SFLD" id="SFLDG00358">
    <property type="entry name" value="Main_(cytGST)"/>
    <property type="match status" value="1"/>
</dbReference>
<keyword evidence="6" id="KW-1185">Reference proteome</keyword>
<evidence type="ECO:0000256" key="1">
    <source>
        <dbReference type="ARBA" id="ARBA00007409"/>
    </source>
</evidence>
<accession>A0AA39WH17</accession>
<evidence type="ECO:0000256" key="2">
    <source>
        <dbReference type="RuleBase" id="RU003494"/>
    </source>
</evidence>
<feature type="domain" description="GST C-terminal" evidence="4">
    <location>
        <begin position="95"/>
        <end position="224"/>
    </location>
</feature>
<dbReference type="Gene3D" id="1.20.1050.130">
    <property type="match status" value="1"/>
</dbReference>
<comment type="caution">
    <text evidence="5">The sequence shown here is derived from an EMBL/GenBank/DDBJ whole genome shotgun (WGS) entry which is preliminary data.</text>
</comment>
<dbReference type="Pfam" id="PF00043">
    <property type="entry name" value="GST_C"/>
    <property type="match status" value="1"/>
</dbReference>
<dbReference type="SUPFAM" id="SSF47616">
    <property type="entry name" value="GST C-terminal domain-like"/>
    <property type="match status" value="1"/>
</dbReference>
<dbReference type="InterPro" id="IPR004045">
    <property type="entry name" value="Glutathione_S-Trfase_N"/>
</dbReference>
<dbReference type="InterPro" id="IPR036249">
    <property type="entry name" value="Thioredoxin-like_sf"/>
</dbReference>
<reference evidence="5" key="1">
    <citation type="submission" date="2023-06" db="EMBL/GenBank/DDBJ databases">
        <title>Genome-scale phylogeny and comparative genomics of the fungal order Sordariales.</title>
        <authorList>
            <consortium name="Lawrence Berkeley National Laboratory"/>
            <person name="Hensen N."/>
            <person name="Bonometti L."/>
            <person name="Westerberg I."/>
            <person name="Brannstrom I.O."/>
            <person name="Guillou S."/>
            <person name="Cros-Aarteil S."/>
            <person name="Calhoun S."/>
            <person name="Haridas S."/>
            <person name="Kuo A."/>
            <person name="Mondo S."/>
            <person name="Pangilinan J."/>
            <person name="Riley R."/>
            <person name="LaButti K."/>
            <person name="Andreopoulos B."/>
            <person name="Lipzen A."/>
            <person name="Chen C."/>
            <person name="Yanf M."/>
            <person name="Daum C."/>
            <person name="Ng V."/>
            <person name="Clum A."/>
            <person name="Steindorff A."/>
            <person name="Ohm R."/>
            <person name="Martin F."/>
            <person name="Silar P."/>
            <person name="Natvig D."/>
            <person name="Lalanne C."/>
            <person name="Gautier V."/>
            <person name="Ament-velasquez S.L."/>
            <person name="Kruys A."/>
            <person name="Hutchinson M.I."/>
            <person name="Powell A.J."/>
            <person name="Barry K."/>
            <person name="Miller A.N."/>
            <person name="Grigoriev I.V."/>
            <person name="Debuchy R."/>
            <person name="Gladieux P."/>
            <person name="Thoren M.H."/>
            <person name="Johannesson H."/>
        </authorList>
    </citation>
    <scope>NUCLEOTIDE SEQUENCE</scope>
    <source>
        <strain evidence="5">SMH3391-2</strain>
    </source>
</reference>
<proteinExistence type="inferred from homology"/>
<comment type="similarity">
    <text evidence="1 2">Belongs to the GST superfamily.</text>
</comment>
<evidence type="ECO:0000313" key="6">
    <source>
        <dbReference type="Proteomes" id="UP001174934"/>
    </source>
</evidence>
<dbReference type="InterPro" id="IPR036282">
    <property type="entry name" value="Glutathione-S-Trfase_C_sf"/>
</dbReference>
<evidence type="ECO:0000259" key="4">
    <source>
        <dbReference type="PROSITE" id="PS50405"/>
    </source>
</evidence>
<dbReference type="EMBL" id="JAULSR010000007">
    <property type="protein sequence ID" value="KAK0615258.1"/>
    <property type="molecule type" value="Genomic_DNA"/>
</dbReference>
<protein>
    <submittedName>
        <fullName evidence="5">Glutathione S-transferase</fullName>
    </submittedName>
</protein>
<dbReference type="SUPFAM" id="SSF52833">
    <property type="entry name" value="Thioredoxin-like"/>
    <property type="match status" value="1"/>
</dbReference>
<dbReference type="PANTHER" id="PTHR44051:SF23">
    <property type="entry name" value="GLUTATHIONE S-TRANSFERASE-LIKE PROTEIN TPCF"/>
    <property type="match status" value="1"/>
</dbReference>
<evidence type="ECO:0000313" key="5">
    <source>
        <dbReference type="EMBL" id="KAK0615258.1"/>
    </source>
</evidence>
<dbReference type="PANTHER" id="PTHR44051">
    <property type="entry name" value="GLUTATHIONE S-TRANSFERASE-RELATED"/>
    <property type="match status" value="1"/>
</dbReference>
<dbReference type="Proteomes" id="UP001174934">
    <property type="component" value="Unassembled WGS sequence"/>
</dbReference>
<dbReference type="InterPro" id="IPR004046">
    <property type="entry name" value="GST_C"/>
</dbReference>
<dbReference type="Pfam" id="PF02798">
    <property type="entry name" value="GST_N"/>
    <property type="match status" value="1"/>
</dbReference>
<dbReference type="PROSITE" id="PS50404">
    <property type="entry name" value="GST_NTER"/>
    <property type="match status" value="1"/>
</dbReference>
<gene>
    <name evidence="5" type="ORF">B0T17DRAFT_381824</name>
</gene>
<evidence type="ECO:0000259" key="3">
    <source>
        <dbReference type="PROSITE" id="PS50404"/>
    </source>
</evidence>
<organism evidence="5 6">
    <name type="scientific">Bombardia bombarda</name>
    <dbReference type="NCBI Taxonomy" id="252184"/>
    <lineage>
        <taxon>Eukaryota</taxon>
        <taxon>Fungi</taxon>
        <taxon>Dikarya</taxon>
        <taxon>Ascomycota</taxon>
        <taxon>Pezizomycotina</taxon>
        <taxon>Sordariomycetes</taxon>
        <taxon>Sordariomycetidae</taxon>
        <taxon>Sordariales</taxon>
        <taxon>Lasiosphaeriaceae</taxon>
        <taxon>Bombardia</taxon>
    </lineage>
</organism>